<reference evidence="5 6" key="1">
    <citation type="journal article" date="2019" name="Mol. Ecol. Resour.">
        <title>Improving Illumina assemblies with Hi-C and long reads: an example with the North African dromedary.</title>
        <authorList>
            <person name="Elbers J.P."/>
            <person name="Rogers M.F."/>
            <person name="Perelman P.L."/>
            <person name="Proskuryakova A.A."/>
            <person name="Serdyukova N.A."/>
            <person name="Johnson W.E."/>
            <person name="Horin P."/>
            <person name="Corander J."/>
            <person name="Murphy D."/>
            <person name="Burger P.A."/>
        </authorList>
    </citation>
    <scope>NUCLEOTIDE SEQUENCE [LARGE SCALE GENOMIC DNA]</scope>
    <source>
        <strain evidence="5">Drom800</strain>
        <tissue evidence="5">Blood</tissue>
    </source>
</reference>
<keyword evidence="2 5" id="KW-0689">Ribosomal protein</keyword>
<organism evidence="5 6">
    <name type="scientific">Camelus dromedarius</name>
    <name type="common">Dromedary</name>
    <name type="synonym">Arabian camel</name>
    <dbReference type="NCBI Taxonomy" id="9838"/>
    <lineage>
        <taxon>Eukaryota</taxon>
        <taxon>Metazoa</taxon>
        <taxon>Chordata</taxon>
        <taxon>Craniata</taxon>
        <taxon>Vertebrata</taxon>
        <taxon>Euteleostomi</taxon>
        <taxon>Mammalia</taxon>
        <taxon>Eutheria</taxon>
        <taxon>Laurasiatheria</taxon>
        <taxon>Artiodactyla</taxon>
        <taxon>Tylopoda</taxon>
        <taxon>Camelidae</taxon>
        <taxon>Camelus</taxon>
    </lineage>
</organism>
<dbReference type="AlphaFoldDB" id="A0A5N4C216"/>
<comment type="similarity">
    <text evidence="1">Belongs to the eukaryotic ribosomal protein eL32 family.</text>
</comment>
<dbReference type="InterPro" id="IPR001515">
    <property type="entry name" value="Ribosomal_eL32"/>
</dbReference>
<gene>
    <name evidence="5" type="ORF">Cadr_000003503</name>
</gene>
<dbReference type="PANTHER" id="PTHR23413:SF1">
    <property type="entry name" value="RIBOSOMAL PROTEIN L32"/>
    <property type="match status" value="1"/>
</dbReference>
<dbReference type="GO" id="GO:0022625">
    <property type="term" value="C:cytosolic large ribosomal subunit"/>
    <property type="evidence" value="ECO:0007669"/>
    <property type="project" value="TreeGrafter"/>
</dbReference>
<dbReference type="EMBL" id="JWIN03000037">
    <property type="protein sequence ID" value="KAB1252910.1"/>
    <property type="molecule type" value="Genomic_DNA"/>
</dbReference>
<dbReference type="SMART" id="SM01393">
    <property type="entry name" value="Ribosomal_L32e"/>
    <property type="match status" value="1"/>
</dbReference>
<accession>A0A5N4C216</accession>
<dbReference type="SUPFAM" id="SSF52042">
    <property type="entry name" value="Ribosomal protein L32e"/>
    <property type="match status" value="1"/>
</dbReference>
<evidence type="ECO:0000313" key="5">
    <source>
        <dbReference type="EMBL" id="KAB1252910.1"/>
    </source>
</evidence>
<proteinExistence type="inferred from homology"/>
<protein>
    <recommendedName>
        <fullName evidence="4">60S ribosomal protein L32</fullName>
    </recommendedName>
</protein>
<evidence type="ECO:0000256" key="2">
    <source>
        <dbReference type="ARBA" id="ARBA00022980"/>
    </source>
</evidence>
<keyword evidence="3" id="KW-0687">Ribonucleoprotein</keyword>
<name>A0A5N4C216_CAMDR</name>
<keyword evidence="6" id="KW-1185">Reference proteome</keyword>
<evidence type="ECO:0000256" key="3">
    <source>
        <dbReference type="ARBA" id="ARBA00023274"/>
    </source>
</evidence>
<sequence length="87" mass="10489">MAALRRLVKPKMVRKKIRKFIWRQSDQDVKIKWKWWKSRGIDRFMGQILMANIGYGSNKKTKHMLPSVFKKLLAHNIKEFEVLLMCN</sequence>
<dbReference type="InterPro" id="IPR036351">
    <property type="entry name" value="Ribosomal_eL32_sf"/>
</dbReference>
<evidence type="ECO:0000313" key="6">
    <source>
        <dbReference type="Proteomes" id="UP000299084"/>
    </source>
</evidence>
<dbReference type="GO" id="GO:0003735">
    <property type="term" value="F:structural constituent of ribosome"/>
    <property type="evidence" value="ECO:0007669"/>
    <property type="project" value="InterPro"/>
</dbReference>
<evidence type="ECO:0000256" key="1">
    <source>
        <dbReference type="ARBA" id="ARBA00008431"/>
    </source>
</evidence>
<evidence type="ECO:0000256" key="4">
    <source>
        <dbReference type="ARBA" id="ARBA00035335"/>
    </source>
</evidence>
<dbReference type="GO" id="GO:0006412">
    <property type="term" value="P:translation"/>
    <property type="evidence" value="ECO:0007669"/>
    <property type="project" value="InterPro"/>
</dbReference>
<dbReference type="Pfam" id="PF01655">
    <property type="entry name" value="Ribosomal_L32e"/>
    <property type="match status" value="1"/>
</dbReference>
<dbReference type="PANTHER" id="PTHR23413">
    <property type="entry name" value="60S RIBOSOMAL PROTEIN L32 AND DNA-DIRECTED RNA POLYMERASE II, SUBUNIT N"/>
    <property type="match status" value="1"/>
</dbReference>
<dbReference type="Proteomes" id="UP000299084">
    <property type="component" value="Unassembled WGS sequence"/>
</dbReference>
<comment type="caution">
    <text evidence="5">The sequence shown here is derived from an EMBL/GenBank/DDBJ whole genome shotgun (WGS) entry which is preliminary data.</text>
</comment>